<dbReference type="Proteomes" id="UP000585474">
    <property type="component" value="Unassembled WGS sequence"/>
</dbReference>
<evidence type="ECO:0000313" key="1">
    <source>
        <dbReference type="EMBL" id="GFY94781.1"/>
    </source>
</evidence>
<name>A0A7J0F823_9ERIC</name>
<dbReference type="AlphaFoldDB" id="A0A7J0F823"/>
<accession>A0A7J0F823</accession>
<organism evidence="1 2">
    <name type="scientific">Actinidia rufa</name>
    <dbReference type="NCBI Taxonomy" id="165716"/>
    <lineage>
        <taxon>Eukaryota</taxon>
        <taxon>Viridiplantae</taxon>
        <taxon>Streptophyta</taxon>
        <taxon>Embryophyta</taxon>
        <taxon>Tracheophyta</taxon>
        <taxon>Spermatophyta</taxon>
        <taxon>Magnoliopsida</taxon>
        <taxon>eudicotyledons</taxon>
        <taxon>Gunneridae</taxon>
        <taxon>Pentapetalae</taxon>
        <taxon>asterids</taxon>
        <taxon>Ericales</taxon>
        <taxon>Actinidiaceae</taxon>
        <taxon>Actinidia</taxon>
    </lineage>
</organism>
<keyword evidence="2" id="KW-1185">Reference proteome</keyword>
<sequence>MAILVVAIEGDGGDGYAAKKGKRPSKWSRPQRFLTVEALKVSSTSVIVEGTHHPLLFSYADVDLDDDLNKDNDDDWSSIQVGFV</sequence>
<protein>
    <submittedName>
        <fullName evidence="1">Uncharacterized protein</fullName>
    </submittedName>
</protein>
<reference evidence="1 2" key="1">
    <citation type="submission" date="2019-07" db="EMBL/GenBank/DDBJ databases">
        <title>De Novo Assembly of kiwifruit Actinidia rufa.</title>
        <authorList>
            <person name="Sugita-Konishi S."/>
            <person name="Sato K."/>
            <person name="Mori E."/>
            <person name="Abe Y."/>
            <person name="Kisaki G."/>
            <person name="Hamano K."/>
            <person name="Suezawa K."/>
            <person name="Otani M."/>
            <person name="Fukuda T."/>
            <person name="Manabe T."/>
            <person name="Gomi K."/>
            <person name="Tabuchi M."/>
            <person name="Akimitsu K."/>
            <person name="Kataoka I."/>
        </authorList>
    </citation>
    <scope>NUCLEOTIDE SEQUENCE [LARGE SCALE GENOMIC DNA]</scope>
    <source>
        <strain evidence="2">cv. Fuchu</strain>
    </source>
</reference>
<comment type="caution">
    <text evidence="1">The sequence shown here is derived from an EMBL/GenBank/DDBJ whole genome shotgun (WGS) entry which is preliminary data.</text>
</comment>
<proteinExistence type="predicted"/>
<dbReference type="EMBL" id="BJWL01000010">
    <property type="protein sequence ID" value="GFY94781.1"/>
    <property type="molecule type" value="Genomic_DNA"/>
</dbReference>
<evidence type="ECO:0000313" key="2">
    <source>
        <dbReference type="Proteomes" id="UP000585474"/>
    </source>
</evidence>
<gene>
    <name evidence="1" type="ORF">Acr_10g0001660</name>
</gene>